<organism evidence="6 7">
    <name type="scientific">Spirosoma soli</name>
    <dbReference type="NCBI Taxonomy" id="1770529"/>
    <lineage>
        <taxon>Bacteria</taxon>
        <taxon>Pseudomonadati</taxon>
        <taxon>Bacteroidota</taxon>
        <taxon>Cytophagia</taxon>
        <taxon>Cytophagales</taxon>
        <taxon>Cytophagaceae</taxon>
        <taxon>Spirosoma</taxon>
    </lineage>
</organism>
<dbReference type="InterPro" id="IPR054542">
    <property type="entry name" value="Cys_met_metab_PP"/>
</dbReference>
<comment type="caution">
    <text evidence="6">The sequence shown here is derived from an EMBL/GenBank/DDBJ whole genome shotgun (WGS) entry which is preliminary data.</text>
</comment>
<evidence type="ECO:0000256" key="2">
    <source>
        <dbReference type="ARBA" id="ARBA00022898"/>
    </source>
</evidence>
<keyword evidence="3" id="KW-0808">Transferase</keyword>
<comment type="catalytic activity">
    <reaction evidence="3">
        <text>O-succinyl-L-homoserine + hydrogen sulfide = L-homocysteine + succinate</text>
        <dbReference type="Rhea" id="RHEA:27826"/>
        <dbReference type="ChEBI" id="CHEBI:29919"/>
        <dbReference type="ChEBI" id="CHEBI:30031"/>
        <dbReference type="ChEBI" id="CHEBI:57661"/>
        <dbReference type="ChEBI" id="CHEBI:58199"/>
    </reaction>
</comment>
<dbReference type="InterPro" id="IPR000277">
    <property type="entry name" value="Cys/Met-Metab_PyrdxlP-dep_enz"/>
</dbReference>
<dbReference type="Gene3D" id="3.40.640.10">
    <property type="entry name" value="Type I PLP-dependent aspartate aminotransferase-like (Major domain)"/>
    <property type="match status" value="1"/>
</dbReference>
<feature type="modified residue" description="N6-(pyridoxal phosphate)lysine" evidence="3">
    <location>
        <position position="214"/>
    </location>
</feature>
<dbReference type="RefSeq" id="WP_381520956.1">
    <property type="nucleotide sequence ID" value="NZ_JBHULN010000003.1"/>
</dbReference>
<comment type="similarity">
    <text evidence="3">Belongs to the trans-sulfuration enzymes family. MetZ subfamily.</text>
</comment>
<dbReference type="PROSITE" id="PS00868">
    <property type="entry name" value="CYS_MET_METAB_PP"/>
    <property type="match status" value="1"/>
</dbReference>
<dbReference type="SUPFAM" id="SSF53383">
    <property type="entry name" value="PLP-dependent transferases"/>
    <property type="match status" value="1"/>
</dbReference>
<dbReference type="InterPro" id="IPR015421">
    <property type="entry name" value="PyrdxlP-dep_Trfase_major"/>
</dbReference>
<evidence type="ECO:0000313" key="6">
    <source>
        <dbReference type="EMBL" id="MFD2570354.1"/>
    </source>
</evidence>
<comment type="function">
    <text evidence="3">Catalyzes the formation of L-homocysteine from O-succinyl-L-homoserine (OSHS) and hydrogen sulfide.</text>
</comment>
<keyword evidence="3" id="KW-0486">Methionine biosynthesis</keyword>
<dbReference type="PANTHER" id="PTHR11808:SF80">
    <property type="entry name" value="CYSTATHIONINE GAMMA-LYASE"/>
    <property type="match status" value="1"/>
</dbReference>
<accession>A0ABW5M0G1</accession>
<keyword evidence="3" id="KW-0028">Amino-acid biosynthesis</keyword>
<feature type="region of interest" description="Disordered" evidence="5">
    <location>
        <begin position="1"/>
        <end position="20"/>
    </location>
</feature>
<dbReference type="Gene3D" id="3.90.1150.10">
    <property type="entry name" value="Aspartate Aminotransferase, domain 1"/>
    <property type="match status" value="1"/>
</dbReference>
<gene>
    <name evidence="3" type="primary">metZ</name>
    <name evidence="6" type="ORF">ACFSUS_06890</name>
</gene>
<dbReference type="InterPro" id="IPR015422">
    <property type="entry name" value="PyrdxlP-dep_Trfase_small"/>
</dbReference>
<dbReference type="EMBL" id="JBHULN010000003">
    <property type="protein sequence ID" value="MFD2570354.1"/>
    <property type="molecule type" value="Genomic_DNA"/>
</dbReference>
<evidence type="ECO:0000313" key="7">
    <source>
        <dbReference type="Proteomes" id="UP001597469"/>
    </source>
</evidence>
<comment type="subunit">
    <text evidence="3">Homotetramer.</text>
</comment>
<evidence type="ECO:0000256" key="4">
    <source>
        <dbReference type="RuleBase" id="RU362118"/>
    </source>
</evidence>
<keyword evidence="2 3" id="KW-0663">Pyridoxal phosphate</keyword>
<dbReference type="Proteomes" id="UP001597469">
    <property type="component" value="Unassembled WGS sequence"/>
</dbReference>
<name>A0ABW5M0G1_9BACT</name>
<reference evidence="7" key="1">
    <citation type="journal article" date="2019" name="Int. J. Syst. Evol. Microbiol.">
        <title>The Global Catalogue of Microorganisms (GCM) 10K type strain sequencing project: providing services to taxonomists for standard genome sequencing and annotation.</title>
        <authorList>
            <consortium name="The Broad Institute Genomics Platform"/>
            <consortium name="The Broad Institute Genome Sequencing Center for Infectious Disease"/>
            <person name="Wu L."/>
            <person name="Ma J."/>
        </authorList>
    </citation>
    <scope>NUCLEOTIDE SEQUENCE [LARGE SCALE GENOMIC DNA]</scope>
    <source>
        <strain evidence="7">KCTC 42805</strain>
    </source>
</reference>
<sequence>MKKQTKAIRTQAKKSQNREHSVPLYLTSSFAFESAEQGKALFDETEEGNIYSRFSNPNVSEFVEKVCMLENAEDGIATGTGMAAVFASMAGLLKSGDHLVACRALFGSAHQIITQILSKWGITYTYVDATATEAEWEAALQPNTGTAPADRPAARMVYLETPSNPGLELVDLEMLGRLKAKYGFILNVDNCFATPILQTPIDFGADLSVHSATKFMDGQGRVLGGVVVGRADLIQPIRFFARHTGPSLSPFNAWVLSKSLETLDLRMERHCRNAQQLAEALEALPDVERVLYPFLPSHPQYELAKRQMTAGGAIVTIELDGGFDRVKAFFDALTIPTLSSNLGDSRTIVTNPNTTTHAKLKPDEKAALGITPGLIRISVGLEAVEDLIEDFTQAVEKSAEVLQPTER</sequence>
<evidence type="ECO:0000256" key="5">
    <source>
        <dbReference type="SAM" id="MobiDB-lite"/>
    </source>
</evidence>
<dbReference type="InterPro" id="IPR015424">
    <property type="entry name" value="PyrdxlP-dep_Trfase"/>
</dbReference>
<protein>
    <recommendedName>
        <fullName evidence="3">O-succinylhomoserine sulfhydrylase</fullName>
        <shortName evidence="3">OSH sulfhydrylase</shortName>
        <shortName evidence="3">OSHS sulfhydrylase</shortName>
        <ecNumber evidence="3">2.5.1.-</ecNumber>
    </recommendedName>
</protein>
<dbReference type="Pfam" id="PF01053">
    <property type="entry name" value="Cys_Met_Meta_PP"/>
    <property type="match status" value="1"/>
</dbReference>
<dbReference type="PANTHER" id="PTHR11808">
    <property type="entry name" value="TRANS-SULFURATION ENZYME FAMILY MEMBER"/>
    <property type="match status" value="1"/>
</dbReference>
<keyword evidence="7" id="KW-1185">Reference proteome</keyword>
<dbReference type="PIRSF" id="PIRSF001434">
    <property type="entry name" value="CGS"/>
    <property type="match status" value="1"/>
</dbReference>
<dbReference type="HAMAP" id="MF_02056">
    <property type="entry name" value="MetZ"/>
    <property type="match status" value="1"/>
</dbReference>
<comment type="cofactor">
    <cofactor evidence="1 3 4">
        <name>pyridoxal 5'-phosphate</name>
        <dbReference type="ChEBI" id="CHEBI:597326"/>
    </cofactor>
</comment>
<dbReference type="CDD" id="cd00614">
    <property type="entry name" value="CGS_like"/>
    <property type="match status" value="1"/>
</dbReference>
<proteinExistence type="inferred from homology"/>
<comment type="pathway">
    <text evidence="3">Amino-acid biosynthesis; L-methionine biosynthesis via de novo pathway; L-homocysteine from O-succinyl-L-homoserine: step 1/1.</text>
</comment>
<evidence type="ECO:0000256" key="1">
    <source>
        <dbReference type="ARBA" id="ARBA00001933"/>
    </source>
</evidence>
<dbReference type="EC" id="2.5.1.-" evidence="3"/>
<dbReference type="InterPro" id="IPR006234">
    <property type="entry name" value="O-succ-hSer_sulfhydrylase"/>
</dbReference>
<evidence type="ECO:0000256" key="3">
    <source>
        <dbReference type="HAMAP-Rule" id="MF_02056"/>
    </source>
</evidence>